<feature type="region of interest" description="Disordered" evidence="5">
    <location>
        <begin position="1392"/>
        <end position="1426"/>
    </location>
</feature>
<dbReference type="GO" id="GO:0015031">
    <property type="term" value="P:protein transport"/>
    <property type="evidence" value="ECO:0007669"/>
    <property type="project" value="UniProtKB-KW"/>
</dbReference>
<feature type="domain" description="GPI inositol-deacylase winged helix" evidence="7">
    <location>
        <begin position="576"/>
        <end position="658"/>
    </location>
</feature>
<evidence type="ECO:0000259" key="7">
    <source>
        <dbReference type="Pfam" id="PF22939"/>
    </source>
</evidence>
<keyword evidence="10" id="KW-1185">Reference proteome</keyword>
<evidence type="ECO:0000256" key="4">
    <source>
        <dbReference type="RuleBase" id="RU365011"/>
    </source>
</evidence>
<dbReference type="SUPFAM" id="SSF52540">
    <property type="entry name" value="P-loop containing nucleoside triphosphate hydrolases"/>
    <property type="match status" value="1"/>
</dbReference>
<evidence type="ECO:0000259" key="6">
    <source>
        <dbReference type="Pfam" id="PF07819"/>
    </source>
</evidence>
<evidence type="ECO:0000259" key="8">
    <source>
        <dbReference type="Pfam" id="PF24883"/>
    </source>
</evidence>
<keyword evidence="3" id="KW-0677">Repeat</keyword>
<comment type="similarity">
    <text evidence="4">Belongs to the GPI inositol-deacylase family.</text>
</comment>
<dbReference type="GO" id="GO:0005789">
    <property type="term" value="C:endoplasmic reticulum membrane"/>
    <property type="evidence" value="ECO:0007669"/>
    <property type="project" value="UniProtKB-SubCell"/>
</dbReference>
<dbReference type="EMBL" id="MU854008">
    <property type="protein sequence ID" value="KAK3934282.1"/>
    <property type="molecule type" value="Genomic_DNA"/>
</dbReference>
<dbReference type="EC" id="3.1.-.-" evidence="4"/>
<dbReference type="PANTHER" id="PTHR10039">
    <property type="entry name" value="AMELOGENIN"/>
    <property type="match status" value="1"/>
</dbReference>
<feature type="domain" description="GPI inositol-deacylase PGAP1-like alpha/beta" evidence="6">
    <location>
        <begin position="69"/>
        <end position="201"/>
    </location>
</feature>
<dbReference type="Gene3D" id="2.130.10.10">
    <property type="entry name" value="YVTN repeat-like/Quinoprotein amine dehydrogenase"/>
    <property type="match status" value="3"/>
</dbReference>
<protein>
    <recommendedName>
        <fullName evidence="2 4">GPI inositol-deacylase</fullName>
        <ecNumber evidence="4">3.1.-.-</ecNumber>
    </recommendedName>
</protein>
<evidence type="ECO:0000256" key="1">
    <source>
        <dbReference type="ARBA" id="ARBA00003496"/>
    </source>
</evidence>
<dbReference type="Pfam" id="PF07819">
    <property type="entry name" value="PGAP1"/>
    <property type="match status" value="1"/>
</dbReference>
<gene>
    <name evidence="9" type="ORF">QBC46DRAFT_368322</name>
</gene>
<organism evidence="9 10">
    <name type="scientific">Diplogelasinospora grovesii</name>
    <dbReference type="NCBI Taxonomy" id="303347"/>
    <lineage>
        <taxon>Eukaryota</taxon>
        <taxon>Fungi</taxon>
        <taxon>Dikarya</taxon>
        <taxon>Ascomycota</taxon>
        <taxon>Pezizomycotina</taxon>
        <taxon>Sordariomycetes</taxon>
        <taxon>Sordariomycetidae</taxon>
        <taxon>Sordariales</taxon>
        <taxon>Diplogelasinosporaceae</taxon>
        <taxon>Diplogelasinospora</taxon>
    </lineage>
</organism>
<keyword evidence="4" id="KW-0472">Membrane</keyword>
<dbReference type="InterPro" id="IPR056884">
    <property type="entry name" value="NPHP3-like_N"/>
</dbReference>
<dbReference type="InterPro" id="IPR029058">
    <property type="entry name" value="AB_hydrolase_fold"/>
</dbReference>
<keyword evidence="4" id="KW-0378">Hydrolase</keyword>
<evidence type="ECO:0000256" key="3">
    <source>
        <dbReference type="ARBA" id="ARBA00022737"/>
    </source>
</evidence>
<sequence length="1594" mass="176418">MDATYSDNTRILCTKAAVIRVIAALVPTDRRGTWTCESLAVEHAEVIKGALGLNTLYDPPPTTGAVADIVFVHGLGGGSRKTWSYFPDPAHFWPREWLPTDPEFQGVRVHTFGYNSDWAERGQSKMDIHSFSQSLLGALKNEPSIRRDRTRIILVGHSMGGNVAKKAYILARQDPSCKDFAGRVHSMIFLGTPHHGSNLAATLDNVLSAAWGKKLYVKDLAPNSQILTHINDAFRHVAPDIHLWSFYETLPVRGSIMNRIVVEKDSATLGYPNERIAAMVADHRQVYPNYQSLRHLAAGYSLEAVGCRLRSFLSIKDRWVDVMEAHRLLKEPETCVWFIEKPFFKSWNSENTPILWLMGKPGSGKSIISCHVIEHSRPPHAYCSYFFFKRGALAYQMAMQDSWCETEGWSGVEGDEGYAWTKLFSNCIFHIGPSRHLWVIDGLDECANFNASFNRVFRRIRVFVTSRKLNAIVHGISGLGAHVHVHHLSDSDTLDDRRRYLTRRLNEIPTFEPGEDREPMRERILQESSGFFLWIRLVCEELEKAWTEDMREAALRKIPAGLRDFSSIMVQSIDMARNVSLAKCLLTWIVLATRPLTADELRCVVKLELNQKVMKAARAIPMICGQMVFVGEDEKAHMIHETARGFLLDERLSSQLAVHREKGHNRLASTLIRYLSSQFLKPQQAKLQSRHKLKIFAKPVAAPPRDMTPDTTLLDYAATMFSEHLSRCDSADDDLMKDVCTFLKTKVLSWIEYIAKSKDLTILTRTAMNLREYLARRTKSRPSIDPSARLVEGWATDLCRVAAKFGAQLLANPSSAHNIIPSLSPPDTIISGTSGTSNNDDFQSGLSTAVSHGNRLFAVGFSSGRILLYDSVSVQRMMGMTHPERVKSLHFGHDDQYLASAGAQHLLLWDPKSGAMLYSFHLQSPPLDLIFLGTEELLGIFQSSELTKWDLGTGERETISWKDVAIDDYDYPFLEDAIPCQMPIKATFTAVKNDILLAVAYRNHPVLIWNALELEYMGECTADANNGVDDMVFNPNPKFTALLVSYSDGRLCVFNYGTMTMIATLHNVYANRMEISSDGRFLLTAPCHGVIKMSKFDRDRDGNAMIVPIYGITSVDTPLRGLTFSSDGSRFLDLRGQQCRVWAPTVLLQKDDELESISNSLTSSLVKPDALSESARPQITTPLVVSADGRYVVAGDRGGGVALYSTDDGQKITTLNHHASGAKVVAVALGEAKKLVISADNHWHVLVAEVTSPLSDLADTTRSLANEPATAHVVLDREFGGAVKGLLVNMAANRLLVSSHPDVDGQSIDELWELPSGTVLGRATSPVTAVADPPPDVGGNAASGTASAPCSAFRHPCNPDWFVIVSGDIARVFAWDDYSKITGTDCIRLERTMSAPPLPSPPQQPIQSVLRSRRQPKGPYKQQSAASYHVGPGGLVVELLRSSSSHLLACAPGHLYAWPPRVFDPVSEIRTTEEANTILDAIGTNVLAMLGWTGTSTLVFLDANLWVCSIDLQADSSARIRFHFFALSEWRSADGELRCALVGPSTPVTPQAKTVTGTQDSIKVVFATGHHLVVVGCSGYGLEHPLESDDVRYL</sequence>
<comment type="caution">
    <text evidence="9">The sequence shown here is derived from an EMBL/GenBank/DDBJ whole genome shotgun (WGS) entry which is preliminary data.</text>
</comment>
<dbReference type="SUPFAM" id="SSF50978">
    <property type="entry name" value="WD40 repeat-like"/>
    <property type="match status" value="2"/>
</dbReference>
<evidence type="ECO:0000256" key="2">
    <source>
        <dbReference type="ARBA" id="ARBA00015856"/>
    </source>
</evidence>
<proteinExistence type="inferred from homology"/>
<dbReference type="GO" id="GO:0016788">
    <property type="term" value="F:hydrolase activity, acting on ester bonds"/>
    <property type="evidence" value="ECO:0007669"/>
    <property type="project" value="InterPro"/>
</dbReference>
<dbReference type="Gene3D" id="3.40.50.1820">
    <property type="entry name" value="alpha/beta hydrolase"/>
    <property type="match status" value="1"/>
</dbReference>
<dbReference type="Pfam" id="PF22939">
    <property type="entry name" value="WHD_GPIID"/>
    <property type="match status" value="1"/>
</dbReference>
<keyword evidence="4" id="KW-0256">Endoplasmic reticulum</keyword>
<dbReference type="Pfam" id="PF24883">
    <property type="entry name" value="NPHP3_N"/>
    <property type="match status" value="1"/>
</dbReference>
<dbReference type="PANTHER" id="PTHR10039:SF16">
    <property type="entry name" value="GPI INOSITOL-DEACYLASE"/>
    <property type="match status" value="1"/>
</dbReference>
<dbReference type="InterPro" id="IPR054471">
    <property type="entry name" value="GPIID_WHD"/>
</dbReference>
<evidence type="ECO:0000256" key="5">
    <source>
        <dbReference type="SAM" id="MobiDB-lite"/>
    </source>
</evidence>
<dbReference type="InterPro" id="IPR036322">
    <property type="entry name" value="WD40_repeat_dom_sf"/>
</dbReference>
<feature type="domain" description="Nephrocystin 3-like N-terminal" evidence="8">
    <location>
        <begin position="333"/>
        <end position="467"/>
    </location>
</feature>
<keyword evidence="4" id="KW-0653">Protein transport</keyword>
<reference evidence="10" key="1">
    <citation type="journal article" date="2023" name="Mol. Phylogenet. Evol.">
        <title>Genome-scale phylogeny and comparative genomics of the fungal order Sordariales.</title>
        <authorList>
            <person name="Hensen N."/>
            <person name="Bonometti L."/>
            <person name="Westerberg I."/>
            <person name="Brannstrom I.O."/>
            <person name="Guillou S."/>
            <person name="Cros-Aarteil S."/>
            <person name="Calhoun S."/>
            <person name="Haridas S."/>
            <person name="Kuo A."/>
            <person name="Mondo S."/>
            <person name="Pangilinan J."/>
            <person name="Riley R."/>
            <person name="LaButti K."/>
            <person name="Andreopoulos B."/>
            <person name="Lipzen A."/>
            <person name="Chen C."/>
            <person name="Yan M."/>
            <person name="Daum C."/>
            <person name="Ng V."/>
            <person name="Clum A."/>
            <person name="Steindorff A."/>
            <person name="Ohm R.A."/>
            <person name="Martin F."/>
            <person name="Silar P."/>
            <person name="Natvig D.O."/>
            <person name="Lalanne C."/>
            <person name="Gautier V."/>
            <person name="Ament-Velasquez S.L."/>
            <person name="Kruys A."/>
            <person name="Hutchinson M.I."/>
            <person name="Powell A.J."/>
            <person name="Barry K."/>
            <person name="Miller A.N."/>
            <person name="Grigoriev I.V."/>
            <person name="Debuchy R."/>
            <person name="Gladieux P."/>
            <person name="Hiltunen Thoren M."/>
            <person name="Johannesson H."/>
        </authorList>
    </citation>
    <scope>NUCLEOTIDE SEQUENCE [LARGE SCALE GENOMIC DNA]</scope>
    <source>
        <strain evidence="10">CBS 340.73</strain>
    </source>
</reference>
<evidence type="ECO:0000313" key="9">
    <source>
        <dbReference type="EMBL" id="KAK3934282.1"/>
    </source>
</evidence>
<dbReference type="InterPro" id="IPR012908">
    <property type="entry name" value="PGAP1-ab_dom-like"/>
</dbReference>
<evidence type="ECO:0000313" key="10">
    <source>
        <dbReference type="Proteomes" id="UP001303473"/>
    </source>
</evidence>
<keyword evidence="4" id="KW-0813">Transport</keyword>
<comment type="function">
    <text evidence="1 4">Involved in inositol deacylation of GPI-anchored proteins which plays important roles in the quality control and ER-associated degradation of GPI-anchored proteins.</text>
</comment>
<dbReference type="SUPFAM" id="SSF53474">
    <property type="entry name" value="alpha/beta-Hydrolases"/>
    <property type="match status" value="1"/>
</dbReference>
<accession>A0AAN6MVK5</accession>
<comment type="subcellular location">
    <subcellularLocation>
        <location evidence="4">Endoplasmic reticulum membrane</location>
    </subcellularLocation>
</comment>
<dbReference type="InterPro" id="IPR015943">
    <property type="entry name" value="WD40/YVTN_repeat-like_dom_sf"/>
</dbReference>
<dbReference type="InterPro" id="IPR027417">
    <property type="entry name" value="P-loop_NTPase"/>
</dbReference>
<dbReference type="Proteomes" id="UP001303473">
    <property type="component" value="Unassembled WGS sequence"/>
</dbReference>
<name>A0AAN6MVK5_9PEZI</name>